<dbReference type="SUPFAM" id="SSF63829">
    <property type="entry name" value="Calcium-dependent phosphotriesterase"/>
    <property type="match status" value="1"/>
</dbReference>
<name>A0AAV6YDI5_ENGPU</name>
<evidence type="ECO:0000256" key="1">
    <source>
        <dbReference type="ARBA" id="ARBA00000368"/>
    </source>
</evidence>
<evidence type="ECO:0000256" key="4">
    <source>
        <dbReference type="ARBA" id="ARBA00023157"/>
    </source>
</evidence>
<dbReference type="Gene3D" id="2.120.10.30">
    <property type="entry name" value="TolB, C-terminal domain"/>
    <property type="match status" value="1"/>
</dbReference>
<keyword evidence="4 8" id="KW-1015">Disulfide bond</keyword>
<comment type="similarity">
    <text evidence="2 8">Belongs to the paraoxonase family.</text>
</comment>
<evidence type="ECO:0000256" key="5">
    <source>
        <dbReference type="ARBA" id="ARBA00023180"/>
    </source>
</evidence>
<feature type="binding site" evidence="6">
    <location>
        <position position="5"/>
    </location>
    <ligand>
        <name>Ca(2+)</name>
        <dbReference type="ChEBI" id="CHEBI:29108"/>
        <label>1</label>
        <note>catalytic</note>
    </ligand>
</feature>
<evidence type="ECO:0000256" key="2">
    <source>
        <dbReference type="ARBA" id="ARBA00008595"/>
    </source>
</evidence>
<dbReference type="EC" id="3.1.1.2" evidence="8"/>
<gene>
    <name evidence="9" type="ORF">GDO81_028188</name>
</gene>
<dbReference type="Proteomes" id="UP000824782">
    <property type="component" value="Unassembled WGS sequence"/>
</dbReference>
<protein>
    <recommendedName>
        <fullName evidence="8">Paraoxonase</fullName>
        <ecNumber evidence="8">3.1.1.2</ecNumber>
    </recommendedName>
</protein>
<feature type="glycosylation site" description="N-linked (GlcNAc...) asparagine" evidence="7">
    <location>
        <position position="106"/>
    </location>
</feature>
<dbReference type="PANTHER" id="PTHR11799:SF12">
    <property type="entry name" value="PARAOXONASE-RELATED"/>
    <property type="match status" value="1"/>
</dbReference>
<dbReference type="AlphaFoldDB" id="A0AAV6YDI5"/>
<evidence type="ECO:0000256" key="8">
    <source>
        <dbReference type="RuleBase" id="RU368025"/>
    </source>
</evidence>
<feature type="non-terminal residue" evidence="9">
    <location>
        <position position="1"/>
    </location>
</feature>
<organism evidence="9 10">
    <name type="scientific">Engystomops pustulosus</name>
    <name type="common">Tungara frog</name>
    <name type="synonym">Physalaemus pustulosus</name>
    <dbReference type="NCBI Taxonomy" id="76066"/>
    <lineage>
        <taxon>Eukaryota</taxon>
        <taxon>Metazoa</taxon>
        <taxon>Chordata</taxon>
        <taxon>Craniata</taxon>
        <taxon>Vertebrata</taxon>
        <taxon>Euteleostomi</taxon>
        <taxon>Amphibia</taxon>
        <taxon>Batrachia</taxon>
        <taxon>Anura</taxon>
        <taxon>Neobatrachia</taxon>
        <taxon>Hyloidea</taxon>
        <taxon>Leptodactylidae</taxon>
        <taxon>Leiuperinae</taxon>
        <taxon>Engystomops</taxon>
    </lineage>
</organism>
<accession>A0AAV6YDI5</accession>
<evidence type="ECO:0000313" key="9">
    <source>
        <dbReference type="EMBL" id="KAG8535599.1"/>
    </source>
</evidence>
<reference evidence="9" key="1">
    <citation type="thesis" date="2020" institute="ProQuest LLC" country="789 East Eisenhower Parkway, Ann Arbor, MI, USA">
        <title>Comparative Genomics and Chromosome Evolution.</title>
        <authorList>
            <person name="Mudd A.B."/>
        </authorList>
    </citation>
    <scope>NUCLEOTIDE SEQUENCE</scope>
    <source>
        <strain evidence="9">237g6f4</strain>
        <tissue evidence="9">Blood</tissue>
    </source>
</reference>
<keyword evidence="5 7" id="KW-0325">Glycoprotein</keyword>
<comment type="PTM">
    <text evidence="7">Glycosylated.</text>
</comment>
<feature type="binding site" evidence="6">
    <location>
        <position position="60"/>
    </location>
    <ligand>
        <name>Ca(2+)</name>
        <dbReference type="ChEBI" id="CHEBI:29108"/>
        <label>1</label>
        <note>catalytic</note>
    </ligand>
</feature>
<keyword evidence="10" id="KW-1185">Reference proteome</keyword>
<sequence>LSVNDIVAVGPESFYATNDFYFSHLYLKYVELFLGTSWTGVVYYSPGDVRHVATGFYSANGINISKDKKYIYASDLTAHTINVFKRNKDSSLSPVKSVYVDTLVDNPSVDPVTGDIWAGGHPNGYKLNHYNPEDPPGSEVSNNILVCDWLCSYMD</sequence>
<dbReference type="InterPro" id="IPR011042">
    <property type="entry name" value="6-blade_b-propeller_TolB-like"/>
</dbReference>
<keyword evidence="6 8" id="KW-0106">Calcium</keyword>
<dbReference type="InterPro" id="IPR002640">
    <property type="entry name" value="Arylesterase"/>
</dbReference>
<feature type="binding site" evidence="6">
    <location>
        <position position="105"/>
    </location>
    <ligand>
        <name>Ca(2+)</name>
        <dbReference type="ChEBI" id="CHEBI:29108"/>
        <label>1</label>
        <note>catalytic</note>
    </ligand>
</feature>
<dbReference type="InterPro" id="IPR051288">
    <property type="entry name" value="Serum_paraoxonase/arylesterase"/>
</dbReference>
<proteinExistence type="inferred from homology"/>
<feature type="binding site" evidence="6">
    <location>
        <position position="106"/>
    </location>
    <ligand>
        <name>Ca(2+)</name>
        <dbReference type="ChEBI" id="CHEBI:29108"/>
        <label>1</label>
        <note>catalytic</note>
    </ligand>
</feature>
<dbReference type="PANTHER" id="PTHR11799">
    <property type="entry name" value="PARAOXONASE"/>
    <property type="match status" value="1"/>
</dbReference>
<evidence type="ECO:0000256" key="6">
    <source>
        <dbReference type="PIRSR" id="PIRSR602640-2"/>
    </source>
</evidence>
<comment type="caution">
    <text evidence="9">The sequence shown here is derived from an EMBL/GenBank/DDBJ whole genome shotgun (WGS) entry which is preliminary data.</text>
</comment>
<evidence type="ECO:0000256" key="3">
    <source>
        <dbReference type="ARBA" id="ARBA00022801"/>
    </source>
</evidence>
<keyword evidence="6 8" id="KW-0479">Metal-binding</keyword>
<dbReference type="GO" id="GO:0004064">
    <property type="term" value="F:arylesterase activity"/>
    <property type="evidence" value="ECO:0007669"/>
    <property type="project" value="UniProtKB-UniRule"/>
</dbReference>
<keyword evidence="3 8" id="KW-0378">Hydrolase</keyword>
<comment type="catalytic activity">
    <reaction evidence="1 8">
        <text>a phenyl acetate + H2O = a phenol + acetate + H(+)</text>
        <dbReference type="Rhea" id="RHEA:17309"/>
        <dbReference type="ChEBI" id="CHEBI:15377"/>
        <dbReference type="ChEBI" id="CHEBI:15378"/>
        <dbReference type="ChEBI" id="CHEBI:30089"/>
        <dbReference type="ChEBI" id="CHEBI:33853"/>
        <dbReference type="ChEBI" id="CHEBI:140310"/>
        <dbReference type="EC" id="3.1.1.2"/>
    </reaction>
</comment>
<dbReference type="GO" id="GO:0046872">
    <property type="term" value="F:metal ion binding"/>
    <property type="evidence" value="ECO:0007669"/>
    <property type="project" value="UniProtKB-KW"/>
</dbReference>
<evidence type="ECO:0000313" key="10">
    <source>
        <dbReference type="Proteomes" id="UP000824782"/>
    </source>
</evidence>
<evidence type="ECO:0000256" key="7">
    <source>
        <dbReference type="PIRSR" id="PIRSR602640-4"/>
    </source>
</evidence>
<dbReference type="EMBL" id="WNYA01062502">
    <property type="protein sequence ID" value="KAG8535599.1"/>
    <property type="molecule type" value="Genomic_DNA"/>
</dbReference>
<dbReference type="Pfam" id="PF01731">
    <property type="entry name" value="Arylesterase"/>
    <property type="match status" value="1"/>
</dbReference>
<feature type="binding site" evidence="6">
    <location>
        <position position="4"/>
    </location>
    <ligand>
        <name>Ca(2+)</name>
        <dbReference type="ChEBI" id="CHEBI:29108"/>
        <label>1</label>
        <note>catalytic</note>
    </ligand>
</feature>
<comment type="cofactor">
    <cofactor evidence="6 8">
        <name>Ca(2+)</name>
        <dbReference type="ChEBI" id="CHEBI:29108"/>
    </cofactor>
    <text evidence="6 8">Binds 2 calcium ions per subunit.</text>
</comment>
<dbReference type="PRINTS" id="PR01785">
    <property type="entry name" value="PARAOXONASE"/>
</dbReference>